<dbReference type="OrthoDB" id="664281at2759"/>
<reference evidence="3 4" key="1">
    <citation type="journal article" date="2017" name="Nature">
        <title>The Apostasia genome and the evolution of orchids.</title>
        <authorList>
            <person name="Zhang G.Q."/>
            <person name="Liu K.W."/>
            <person name="Li Z."/>
            <person name="Lohaus R."/>
            <person name="Hsiao Y.Y."/>
            <person name="Niu S.C."/>
            <person name="Wang J.Y."/>
            <person name="Lin Y.C."/>
            <person name="Xu Q."/>
            <person name="Chen L.J."/>
            <person name="Yoshida K."/>
            <person name="Fujiwara S."/>
            <person name="Wang Z.W."/>
            <person name="Zhang Y.Q."/>
            <person name="Mitsuda N."/>
            <person name="Wang M."/>
            <person name="Liu G.H."/>
            <person name="Pecoraro L."/>
            <person name="Huang H.X."/>
            <person name="Xiao X.J."/>
            <person name="Lin M."/>
            <person name="Wu X.Y."/>
            <person name="Wu W.L."/>
            <person name="Chen Y.Y."/>
            <person name="Chang S.B."/>
            <person name="Sakamoto S."/>
            <person name="Ohme-Takagi M."/>
            <person name="Yagi M."/>
            <person name="Zeng S.J."/>
            <person name="Shen C.Y."/>
            <person name="Yeh C.M."/>
            <person name="Luo Y.B."/>
            <person name="Tsai W.C."/>
            <person name="Van de Peer Y."/>
            <person name="Liu Z.J."/>
        </authorList>
    </citation>
    <scope>NUCLEOTIDE SEQUENCE [LARGE SCALE GENOMIC DNA]</scope>
    <source>
        <strain evidence="4">cv. Shenzhen</strain>
        <tissue evidence="3">Stem</tissue>
    </source>
</reference>
<sequence length="186" mass="21170">MLNLHNMLPLVLPAGIWKMHQLRHLNILCFNLSPNSQIHRLKILRSLSTVLPGSCLAEGLEVLGNLKRELSIRGDLDPYKNALQNSIGGLKSLRSLTLDCHSSVPSFGRLSNHIYLYKILLYGRLDSLPRSDDFPPNLTKMILGSSRLERDPMPILEKLRNLQVLKLSWSAFRGKKWLALRMDSHD</sequence>
<dbReference type="AlphaFoldDB" id="A0A2I0ADD4"/>
<evidence type="ECO:0000313" key="4">
    <source>
        <dbReference type="Proteomes" id="UP000236161"/>
    </source>
</evidence>
<dbReference type="Proteomes" id="UP000236161">
    <property type="component" value="Unassembled WGS sequence"/>
</dbReference>
<evidence type="ECO:0000256" key="1">
    <source>
        <dbReference type="ARBA" id="ARBA00022737"/>
    </source>
</evidence>
<name>A0A2I0ADD4_9ASPA</name>
<feature type="domain" description="Disease resistance R13L4/SHOC-2-like LRR" evidence="2">
    <location>
        <begin position="10"/>
        <end position="169"/>
    </location>
</feature>
<dbReference type="Gene3D" id="3.80.10.10">
    <property type="entry name" value="Ribonuclease Inhibitor"/>
    <property type="match status" value="1"/>
</dbReference>
<dbReference type="InterPro" id="IPR055414">
    <property type="entry name" value="LRR_R13L4/SHOC2-like"/>
</dbReference>
<protein>
    <submittedName>
        <fullName evidence="3">Putative disease resistance protein RDL6</fullName>
    </submittedName>
</protein>
<organism evidence="3 4">
    <name type="scientific">Apostasia shenzhenica</name>
    <dbReference type="NCBI Taxonomy" id="1088818"/>
    <lineage>
        <taxon>Eukaryota</taxon>
        <taxon>Viridiplantae</taxon>
        <taxon>Streptophyta</taxon>
        <taxon>Embryophyta</taxon>
        <taxon>Tracheophyta</taxon>
        <taxon>Spermatophyta</taxon>
        <taxon>Magnoliopsida</taxon>
        <taxon>Liliopsida</taxon>
        <taxon>Asparagales</taxon>
        <taxon>Orchidaceae</taxon>
        <taxon>Apostasioideae</taxon>
        <taxon>Apostasia</taxon>
    </lineage>
</organism>
<dbReference type="STRING" id="1088818.A0A2I0ADD4"/>
<keyword evidence="1" id="KW-0677">Repeat</keyword>
<evidence type="ECO:0000313" key="3">
    <source>
        <dbReference type="EMBL" id="PKA53515.1"/>
    </source>
</evidence>
<gene>
    <name evidence="3" type="primary">RDL6</name>
    <name evidence="3" type="ORF">AXF42_Ash009011</name>
</gene>
<proteinExistence type="predicted"/>
<dbReference type="PANTHER" id="PTHR15140:SF37">
    <property type="entry name" value="UBIQUITIN-LIKE DOMAIN-CONTAINING PROTEIN"/>
    <property type="match status" value="1"/>
</dbReference>
<accession>A0A2I0ADD4</accession>
<dbReference type="Pfam" id="PF23598">
    <property type="entry name" value="LRR_14"/>
    <property type="match status" value="1"/>
</dbReference>
<evidence type="ECO:0000259" key="2">
    <source>
        <dbReference type="Pfam" id="PF23598"/>
    </source>
</evidence>
<dbReference type="SUPFAM" id="SSF52058">
    <property type="entry name" value="L domain-like"/>
    <property type="match status" value="1"/>
</dbReference>
<dbReference type="EMBL" id="KZ451993">
    <property type="protein sequence ID" value="PKA53515.1"/>
    <property type="molecule type" value="Genomic_DNA"/>
</dbReference>
<dbReference type="PANTHER" id="PTHR15140">
    <property type="entry name" value="TUBULIN-SPECIFIC CHAPERONE E"/>
    <property type="match status" value="1"/>
</dbReference>
<dbReference type="InterPro" id="IPR032675">
    <property type="entry name" value="LRR_dom_sf"/>
</dbReference>
<keyword evidence="4" id="KW-1185">Reference proteome</keyword>